<accession>A0A6P5G459</accession>
<dbReference type="PANTHER" id="PTHR36703:SF1">
    <property type="entry name" value="TRIACYLGLYCEROL LIPASE-LIKE PROTEIN"/>
    <property type="match status" value="1"/>
</dbReference>
<reference evidence="2" key="2">
    <citation type="submission" date="2025-08" db="UniProtKB">
        <authorList>
            <consortium name="RefSeq"/>
        </authorList>
    </citation>
    <scope>IDENTIFICATION</scope>
    <source>
        <tissue evidence="2">Leaf</tissue>
    </source>
</reference>
<organism evidence="1 2">
    <name type="scientific">Ananas comosus</name>
    <name type="common">Pineapple</name>
    <name type="synonym">Ananas ananas</name>
    <dbReference type="NCBI Taxonomy" id="4615"/>
    <lineage>
        <taxon>Eukaryota</taxon>
        <taxon>Viridiplantae</taxon>
        <taxon>Streptophyta</taxon>
        <taxon>Embryophyta</taxon>
        <taxon>Tracheophyta</taxon>
        <taxon>Spermatophyta</taxon>
        <taxon>Magnoliopsida</taxon>
        <taxon>Liliopsida</taxon>
        <taxon>Poales</taxon>
        <taxon>Bromeliaceae</taxon>
        <taxon>Bromelioideae</taxon>
        <taxon>Ananas</taxon>
    </lineage>
</organism>
<name>A0A6P5G459_ANACO</name>
<dbReference type="GeneID" id="109720567"/>
<evidence type="ECO:0000313" key="1">
    <source>
        <dbReference type="Proteomes" id="UP000515123"/>
    </source>
</evidence>
<proteinExistence type="predicted"/>
<evidence type="ECO:0000313" key="2">
    <source>
        <dbReference type="RefSeq" id="XP_020103371.1"/>
    </source>
</evidence>
<gene>
    <name evidence="2" type="primary">LOC109720567</name>
</gene>
<keyword evidence="1" id="KW-1185">Reference proteome</keyword>
<dbReference type="AlphaFoldDB" id="A0A6P5G459"/>
<protein>
    <submittedName>
        <fullName evidence="2">Uncharacterized protein LOC109720567 isoform X1</fullName>
    </submittedName>
</protein>
<dbReference type="RefSeq" id="XP_020103371.1">
    <property type="nucleotide sequence ID" value="XM_020247782.1"/>
</dbReference>
<dbReference type="OrthoDB" id="1934526at2759"/>
<reference evidence="1" key="1">
    <citation type="journal article" date="2015" name="Nat. Genet.">
        <title>The pineapple genome and the evolution of CAM photosynthesis.</title>
        <authorList>
            <person name="Ming R."/>
            <person name="VanBuren R."/>
            <person name="Wai C.M."/>
            <person name="Tang H."/>
            <person name="Schatz M.C."/>
            <person name="Bowers J.E."/>
            <person name="Lyons E."/>
            <person name="Wang M.L."/>
            <person name="Chen J."/>
            <person name="Biggers E."/>
            <person name="Zhang J."/>
            <person name="Huang L."/>
            <person name="Zhang L."/>
            <person name="Miao W."/>
            <person name="Zhang J."/>
            <person name="Ye Z."/>
            <person name="Miao C."/>
            <person name="Lin Z."/>
            <person name="Wang H."/>
            <person name="Zhou H."/>
            <person name="Yim W.C."/>
            <person name="Priest H.D."/>
            <person name="Zheng C."/>
            <person name="Woodhouse M."/>
            <person name="Edger P.P."/>
            <person name="Guyot R."/>
            <person name="Guo H.B."/>
            <person name="Guo H."/>
            <person name="Zheng G."/>
            <person name="Singh R."/>
            <person name="Sharma A."/>
            <person name="Min X."/>
            <person name="Zheng Y."/>
            <person name="Lee H."/>
            <person name="Gurtowski J."/>
            <person name="Sedlazeck F.J."/>
            <person name="Harkess A."/>
            <person name="McKain M.R."/>
            <person name="Liao Z."/>
            <person name="Fang J."/>
            <person name="Liu J."/>
            <person name="Zhang X."/>
            <person name="Zhang Q."/>
            <person name="Hu W."/>
            <person name="Qin Y."/>
            <person name="Wang K."/>
            <person name="Chen L.Y."/>
            <person name="Shirley N."/>
            <person name="Lin Y.R."/>
            <person name="Liu L.Y."/>
            <person name="Hernandez A.G."/>
            <person name="Wright C.L."/>
            <person name="Bulone V."/>
            <person name="Tuskan G.A."/>
            <person name="Heath K."/>
            <person name="Zee F."/>
            <person name="Moore P.H."/>
            <person name="Sunkar R."/>
            <person name="Leebens-Mack J.H."/>
            <person name="Mockler T."/>
            <person name="Bennetzen J.L."/>
            <person name="Freeling M."/>
            <person name="Sankoff D."/>
            <person name="Paterson A.H."/>
            <person name="Zhu X."/>
            <person name="Yang X."/>
            <person name="Smith J.A."/>
            <person name="Cushman J.C."/>
            <person name="Paull R.E."/>
            <person name="Yu Q."/>
        </authorList>
    </citation>
    <scope>NUCLEOTIDE SEQUENCE [LARGE SCALE GENOMIC DNA]</scope>
    <source>
        <strain evidence="1">cv. F153</strain>
    </source>
</reference>
<dbReference type="PANTHER" id="PTHR36703">
    <property type="entry name" value="TRIACYLGLYCEROL LIPASE-LIKE PROTEIN"/>
    <property type="match status" value="1"/>
</dbReference>
<sequence>MLPQRLRGPGRAIFRAVSPRASLGGEAGGSGGSVWESVSLPSLRRKASNTWSAVQDTFLSTKEIFEKHRVVFTVGTSVASVLTAWAGYSLRQLHQSKLEKRLESIEQTLKSNYDVEHEEIKKIVSSGSVSTAACFATAWTSLLLGYGLGWRSGAWYANRKFRREQLKLMGQIKPYRWQLLRKPYAIFRRTRTTNKASEKASVAEADSLISQHVQKSC</sequence>
<dbReference type="Proteomes" id="UP000515123">
    <property type="component" value="Linkage group 14"/>
</dbReference>